<feature type="compositionally biased region" description="Acidic residues" evidence="1">
    <location>
        <begin position="521"/>
        <end position="531"/>
    </location>
</feature>
<feature type="compositionally biased region" description="Basic and acidic residues" evidence="1">
    <location>
        <begin position="61"/>
        <end position="77"/>
    </location>
</feature>
<sequence>MRLRSIIKPPQRYASEILMTAAVRRGTHNSNARKNYVDFNPNLPPAAFPTLDNPRPVGHNRVAEESHHSQNTEEGDQKSVGYHDQIHPQIVDNFIASNGRQNPQYAENMAKLDTDSGSELAISDDDDAELNGDGEAFSQELSDDPTWGDLVLGLQLEIAENMLAKHDLLKIQILLSLDDGEVTELTENLKKQNEDTEHENKILEEMRAKQLAALMYLDNSDLKSYSVPARLVMSRKSWARCHRAVQKNSKMEYLLCKVGDLLLARRFLSRRGLPLAYAGDWNNDYVATPSLSFEAGEQNALKWRPNLPRISVAAINDTRTGSQMNNYRNPGPYFQKSRSDGDPGPSTLGESSRTTYWRRFSSVSKSKHGERVGYISTKRRGLVRLKIGSQHAARFLAIHQSVPSVHRNFVKIGPLSLREQAMCMSTNADNIIEKTQPKPKTEKVLPVAGVFGLPLPRKFSRWPISEDGEDLKGKRPAHTGGNSTSENKPSLATSNDGTFDVDSQPEEKTGRDQDVPSISEDSAEVEVETQEVPDNPSVENPHGGCMTDMDGDTGEEVQMGLSEVSPPATNSTVSPADPSPEAKEPLLSEDKPVISESNLQRSLLQGVEEFISEAYIASEPLEASETNLSTMHNHEEQRIEISEQDRASSAILMEDKSAGAISDIANEDPLNSSDVVMADVNSDLSLQNLSPATEISIEPVKETRRIVTRSRTSEVSIKPEDAEESSRPTKIRRKSSVHMTPTEITQGTTDLPPRRSPRRSPRNKQKQSDPRTNSQRVLRGRRTIMSDDSKND</sequence>
<evidence type="ECO:0000256" key="1">
    <source>
        <dbReference type="SAM" id="MobiDB-lite"/>
    </source>
</evidence>
<accession>A0AAD4Q1H3</accession>
<proteinExistence type="predicted"/>
<feature type="compositionally biased region" description="Polar residues" evidence="1">
    <location>
        <begin position="480"/>
        <end position="497"/>
    </location>
</feature>
<dbReference type="RefSeq" id="XP_046072939.1">
    <property type="nucleotide sequence ID" value="XM_046213923.1"/>
</dbReference>
<name>A0AAD4Q1H3_9EURO</name>
<feature type="compositionally biased region" description="Acidic residues" evidence="1">
    <location>
        <begin position="122"/>
        <end position="132"/>
    </location>
</feature>
<reference evidence="2" key="1">
    <citation type="submission" date="2021-12" db="EMBL/GenBank/DDBJ databases">
        <title>Convergent genome expansion in fungi linked to evolution of root-endophyte symbiosis.</title>
        <authorList>
            <consortium name="DOE Joint Genome Institute"/>
            <person name="Ke Y.-H."/>
            <person name="Bonito G."/>
            <person name="Liao H.-L."/>
            <person name="Looney B."/>
            <person name="Rojas-Flechas A."/>
            <person name="Nash J."/>
            <person name="Hameed K."/>
            <person name="Schadt C."/>
            <person name="Martin F."/>
            <person name="Crous P.W."/>
            <person name="Miettinen O."/>
            <person name="Magnuson J.K."/>
            <person name="Labbe J."/>
            <person name="Jacobson D."/>
            <person name="Doktycz M.J."/>
            <person name="Veneault-Fourrey C."/>
            <person name="Kuo A."/>
            <person name="Mondo S."/>
            <person name="Calhoun S."/>
            <person name="Riley R."/>
            <person name="Ohm R."/>
            <person name="LaButti K."/>
            <person name="Andreopoulos B."/>
            <person name="Pangilinan J."/>
            <person name="Nolan M."/>
            <person name="Tritt A."/>
            <person name="Clum A."/>
            <person name="Lipzen A."/>
            <person name="Daum C."/>
            <person name="Barry K."/>
            <person name="Grigoriev I.V."/>
            <person name="Vilgalys R."/>
        </authorList>
    </citation>
    <scope>NUCLEOTIDE SEQUENCE</scope>
    <source>
        <strain evidence="2">PMI_201</strain>
    </source>
</reference>
<evidence type="ECO:0000313" key="3">
    <source>
        <dbReference type="Proteomes" id="UP001201262"/>
    </source>
</evidence>
<dbReference type="Proteomes" id="UP001201262">
    <property type="component" value="Unassembled WGS sequence"/>
</dbReference>
<comment type="caution">
    <text evidence="2">The sequence shown here is derived from an EMBL/GenBank/DDBJ whole genome shotgun (WGS) entry which is preliminary data.</text>
</comment>
<feature type="region of interest" description="Disordered" evidence="1">
    <location>
        <begin position="700"/>
        <end position="792"/>
    </location>
</feature>
<keyword evidence="3" id="KW-1185">Reference proteome</keyword>
<feature type="region of interest" description="Disordered" evidence="1">
    <location>
        <begin position="47"/>
        <end position="78"/>
    </location>
</feature>
<gene>
    <name evidence="2" type="ORF">BGW36DRAFT_358011</name>
</gene>
<evidence type="ECO:0000313" key="2">
    <source>
        <dbReference type="EMBL" id="KAH8698475.1"/>
    </source>
</evidence>
<feature type="compositionally biased region" description="Basic and acidic residues" evidence="1">
    <location>
        <begin position="580"/>
        <end position="593"/>
    </location>
</feature>
<dbReference type="AlphaFoldDB" id="A0AAD4Q1H3"/>
<feature type="region of interest" description="Disordered" evidence="1">
    <location>
        <begin position="321"/>
        <end position="352"/>
    </location>
</feature>
<protein>
    <submittedName>
        <fullName evidence="2">Uncharacterized protein</fullName>
    </submittedName>
</protein>
<feature type="compositionally biased region" description="Basic and acidic residues" evidence="1">
    <location>
        <begin position="505"/>
        <end position="514"/>
    </location>
</feature>
<feature type="compositionally biased region" description="Basic residues" evidence="1">
    <location>
        <begin position="755"/>
        <end position="765"/>
    </location>
</feature>
<organism evidence="2 3">
    <name type="scientific">Talaromyces proteolyticus</name>
    <dbReference type="NCBI Taxonomy" id="1131652"/>
    <lineage>
        <taxon>Eukaryota</taxon>
        <taxon>Fungi</taxon>
        <taxon>Dikarya</taxon>
        <taxon>Ascomycota</taxon>
        <taxon>Pezizomycotina</taxon>
        <taxon>Eurotiomycetes</taxon>
        <taxon>Eurotiomycetidae</taxon>
        <taxon>Eurotiales</taxon>
        <taxon>Trichocomaceae</taxon>
        <taxon>Talaromyces</taxon>
        <taxon>Talaromyces sect. Bacilispori</taxon>
    </lineage>
</organism>
<dbReference type="GeneID" id="70244210"/>
<dbReference type="EMBL" id="JAJTJA010000005">
    <property type="protein sequence ID" value="KAH8698475.1"/>
    <property type="molecule type" value="Genomic_DNA"/>
</dbReference>
<feature type="compositionally biased region" description="Basic and acidic residues" evidence="1">
    <location>
        <begin position="717"/>
        <end position="727"/>
    </location>
</feature>
<feature type="compositionally biased region" description="Polar residues" evidence="1">
    <location>
        <begin position="737"/>
        <end position="749"/>
    </location>
</feature>
<feature type="region of interest" description="Disordered" evidence="1">
    <location>
        <begin position="462"/>
        <end position="594"/>
    </location>
</feature>
<feature type="region of interest" description="Disordered" evidence="1">
    <location>
        <begin position="116"/>
        <end position="142"/>
    </location>
</feature>